<dbReference type="PROSITE" id="PS51128">
    <property type="entry name" value="ZF_DKSA_2"/>
    <property type="match status" value="1"/>
</dbReference>
<evidence type="ECO:0000313" key="7">
    <source>
        <dbReference type="Proteomes" id="UP000321907"/>
    </source>
</evidence>
<gene>
    <name evidence="6" type="ORF">FUA23_02060</name>
</gene>
<dbReference type="OrthoDB" id="1121111at2"/>
<name>A0A5C7FY91_9BACT</name>
<evidence type="ECO:0000256" key="2">
    <source>
        <dbReference type="ARBA" id="ARBA00022771"/>
    </source>
</evidence>
<dbReference type="EMBL" id="VOXD01000002">
    <property type="protein sequence ID" value="TXF91503.1"/>
    <property type="molecule type" value="Genomic_DNA"/>
</dbReference>
<proteinExistence type="predicted"/>
<reference evidence="6 7" key="1">
    <citation type="submission" date="2019-08" db="EMBL/GenBank/DDBJ databases">
        <title>Lewinella sp. strain SSH13 Genome sequencing and assembly.</title>
        <authorList>
            <person name="Kim I."/>
        </authorList>
    </citation>
    <scope>NUCLEOTIDE SEQUENCE [LARGE SCALE GENOMIC DNA]</scope>
    <source>
        <strain evidence="6 7">SSH13</strain>
    </source>
</reference>
<dbReference type="AlphaFoldDB" id="A0A5C7FY91"/>
<dbReference type="SUPFAM" id="SSF57716">
    <property type="entry name" value="Glucocorticoid receptor-like (DNA-binding domain)"/>
    <property type="match status" value="1"/>
</dbReference>
<dbReference type="InterPro" id="IPR000962">
    <property type="entry name" value="Znf_DskA_TraR"/>
</dbReference>
<dbReference type="Pfam" id="PF01258">
    <property type="entry name" value="zf-dskA_traR"/>
    <property type="match status" value="1"/>
</dbReference>
<evidence type="ECO:0000313" key="6">
    <source>
        <dbReference type="EMBL" id="TXF91503.1"/>
    </source>
</evidence>
<keyword evidence="2" id="KW-0863">Zinc-finger</keyword>
<organism evidence="6 7">
    <name type="scientific">Neolewinella aurantiaca</name>
    <dbReference type="NCBI Taxonomy" id="2602767"/>
    <lineage>
        <taxon>Bacteria</taxon>
        <taxon>Pseudomonadati</taxon>
        <taxon>Bacteroidota</taxon>
        <taxon>Saprospiria</taxon>
        <taxon>Saprospirales</taxon>
        <taxon>Lewinellaceae</taxon>
        <taxon>Neolewinella</taxon>
    </lineage>
</organism>
<dbReference type="Proteomes" id="UP000321907">
    <property type="component" value="Unassembled WGS sequence"/>
</dbReference>
<accession>A0A5C7FY91</accession>
<feature type="zinc finger region" description="dksA C4-type" evidence="4">
    <location>
        <begin position="82"/>
        <end position="106"/>
    </location>
</feature>
<protein>
    <submittedName>
        <fullName evidence="6">TraR/DksA family transcriptional regulator</fullName>
    </submittedName>
</protein>
<dbReference type="GO" id="GO:0008270">
    <property type="term" value="F:zinc ion binding"/>
    <property type="evidence" value="ECO:0007669"/>
    <property type="project" value="UniProtKB-KW"/>
</dbReference>
<evidence type="ECO:0000256" key="3">
    <source>
        <dbReference type="ARBA" id="ARBA00022833"/>
    </source>
</evidence>
<keyword evidence="1" id="KW-0479">Metal-binding</keyword>
<dbReference type="RefSeq" id="WP_147929043.1">
    <property type="nucleotide sequence ID" value="NZ_VOXD01000002.1"/>
</dbReference>
<keyword evidence="3" id="KW-0862">Zinc</keyword>
<sequence length="108" mass="11853">MIDKALLAQKLTEQITLTETKIAGFEEMSAPVTPDDAIGRVSRMDAINNKAVQEAALAKAREKLTKLKVMQANLDDPKLGLCKRCGRPIPMGRLVLMPESSLCVRCSR</sequence>
<keyword evidence="7" id="KW-1185">Reference proteome</keyword>
<feature type="domain" description="Zinc finger DksA/TraR C4-type" evidence="5">
    <location>
        <begin position="79"/>
        <end position="106"/>
    </location>
</feature>
<evidence type="ECO:0000256" key="1">
    <source>
        <dbReference type="ARBA" id="ARBA00022723"/>
    </source>
</evidence>
<dbReference type="Gene3D" id="1.20.120.910">
    <property type="entry name" value="DksA, coiled-coil domain"/>
    <property type="match status" value="1"/>
</dbReference>
<comment type="caution">
    <text evidence="6">The sequence shown here is derived from an EMBL/GenBank/DDBJ whole genome shotgun (WGS) entry which is preliminary data.</text>
</comment>
<evidence type="ECO:0000259" key="5">
    <source>
        <dbReference type="Pfam" id="PF01258"/>
    </source>
</evidence>
<evidence type="ECO:0000256" key="4">
    <source>
        <dbReference type="PROSITE-ProRule" id="PRU00510"/>
    </source>
</evidence>